<sequence length="259" mass="29816">MTNHPDPTIAALGPWFHNLHFPDGRQTAPDHYLGDFPNFKWQEIAGHMPADLSGWRALDVGCNAGFYSFELAKRGAQVVGIDVDERYLKQARWVAGEFGLQSRVEFRRQQVYDLAREEESFDLVLFMGVLYHLRYPLLGLDIVTQRVKRLMVFQTLTMPGREVADQLDHWINERDALLHEGWPKAAFIEHRFAGDPTNWWILNHACVEALLRSCGMKITGYPGHEVYLCEPNPARPSCMTTWNRAEFLSAIGQDWQESE</sequence>
<dbReference type="Proteomes" id="UP000556026">
    <property type="component" value="Unassembled WGS sequence"/>
</dbReference>
<dbReference type="PANTHER" id="PTHR43464">
    <property type="entry name" value="METHYLTRANSFERASE"/>
    <property type="match status" value="1"/>
</dbReference>
<dbReference type="SUPFAM" id="SSF53335">
    <property type="entry name" value="S-adenosyl-L-methionine-dependent methyltransferases"/>
    <property type="match status" value="1"/>
</dbReference>
<evidence type="ECO:0000256" key="1">
    <source>
        <dbReference type="ARBA" id="ARBA00022603"/>
    </source>
</evidence>
<evidence type="ECO:0000256" key="2">
    <source>
        <dbReference type="ARBA" id="ARBA00022679"/>
    </source>
</evidence>
<evidence type="ECO:0000256" key="3">
    <source>
        <dbReference type="ARBA" id="ARBA00022691"/>
    </source>
</evidence>
<dbReference type="AlphaFoldDB" id="A0A6V8MCN4"/>
<name>A0A6V8MCN4_9BACT</name>
<evidence type="ECO:0000313" key="4">
    <source>
        <dbReference type="EMBL" id="GFO57748.1"/>
    </source>
</evidence>
<accession>A0A6V8MCN4</accession>
<evidence type="ECO:0000313" key="5">
    <source>
        <dbReference type="Proteomes" id="UP000556026"/>
    </source>
</evidence>
<comment type="caution">
    <text evidence="4">The sequence shown here is derived from an EMBL/GenBank/DDBJ whole genome shotgun (WGS) entry which is preliminary data.</text>
</comment>
<gene>
    <name evidence="4" type="ORF">GMST_00730</name>
</gene>
<dbReference type="InterPro" id="IPR027554">
    <property type="entry name" value="Meth_Rta_06860"/>
</dbReference>
<dbReference type="EMBL" id="BLXX01000001">
    <property type="protein sequence ID" value="GFO57748.1"/>
    <property type="molecule type" value="Genomic_DNA"/>
</dbReference>
<dbReference type="InterPro" id="IPR029063">
    <property type="entry name" value="SAM-dependent_MTases_sf"/>
</dbReference>
<organism evidence="4 5">
    <name type="scientific">Geomonas silvestris</name>
    <dbReference type="NCBI Taxonomy" id="2740184"/>
    <lineage>
        <taxon>Bacteria</taxon>
        <taxon>Pseudomonadati</taxon>
        <taxon>Thermodesulfobacteriota</taxon>
        <taxon>Desulfuromonadia</taxon>
        <taxon>Geobacterales</taxon>
        <taxon>Geobacteraceae</taxon>
        <taxon>Geomonas</taxon>
    </lineage>
</organism>
<dbReference type="GO" id="GO:0032259">
    <property type="term" value="P:methylation"/>
    <property type="evidence" value="ECO:0007669"/>
    <property type="project" value="UniProtKB-KW"/>
</dbReference>
<keyword evidence="2 4" id="KW-0808">Transferase</keyword>
<keyword evidence="5" id="KW-1185">Reference proteome</keyword>
<dbReference type="PANTHER" id="PTHR43464:SF19">
    <property type="entry name" value="UBIQUINONE BIOSYNTHESIS O-METHYLTRANSFERASE, MITOCHONDRIAL"/>
    <property type="match status" value="1"/>
</dbReference>
<dbReference type="InterPro" id="IPR027555">
    <property type="entry name" value="Mo5U34_MeTrfas-like"/>
</dbReference>
<dbReference type="NCBIfam" id="TIGR04290">
    <property type="entry name" value="meth_Rta_06860"/>
    <property type="match status" value="1"/>
</dbReference>
<dbReference type="Pfam" id="PF08003">
    <property type="entry name" value="Methyltransf_9"/>
    <property type="match status" value="1"/>
</dbReference>
<dbReference type="RefSeq" id="WP_183352552.1">
    <property type="nucleotide sequence ID" value="NZ_BLXX01000001.1"/>
</dbReference>
<dbReference type="Gene3D" id="3.40.50.150">
    <property type="entry name" value="Vaccinia Virus protein VP39"/>
    <property type="match status" value="1"/>
</dbReference>
<keyword evidence="3" id="KW-0949">S-adenosyl-L-methionine</keyword>
<dbReference type="CDD" id="cd02440">
    <property type="entry name" value="AdoMet_MTases"/>
    <property type="match status" value="1"/>
</dbReference>
<dbReference type="GO" id="GO:0008168">
    <property type="term" value="F:methyltransferase activity"/>
    <property type="evidence" value="ECO:0007669"/>
    <property type="project" value="UniProtKB-KW"/>
</dbReference>
<reference evidence="5" key="1">
    <citation type="submission" date="2020-06" db="EMBL/GenBank/DDBJ databases">
        <title>Draft genomic sequence of Geomonas sp. Red330.</title>
        <authorList>
            <person name="Itoh H."/>
            <person name="Zhenxing X."/>
            <person name="Ushijima N."/>
            <person name="Masuda Y."/>
            <person name="Shiratori Y."/>
            <person name="Senoo K."/>
        </authorList>
    </citation>
    <scope>NUCLEOTIDE SEQUENCE [LARGE SCALE GENOMIC DNA]</scope>
    <source>
        <strain evidence="5">Red330</strain>
    </source>
</reference>
<proteinExistence type="predicted"/>
<keyword evidence="1 4" id="KW-0489">Methyltransferase</keyword>
<protein>
    <submittedName>
        <fullName evidence="4">Methyltransferase, TIGR04290 family protein</fullName>
    </submittedName>
</protein>